<dbReference type="SUPFAM" id="SSF56349">
    <property type="entry name" value="DNA breaking-rejoining enzymes"/>
    <property type="match status" value="1"/>
</dbReference>
<dbReference type="GO" id="GO:0015074">
    <property type="term" value="P:DNA integration"/>
    <property type="evidence" value="ECO:0007669"/>
    <property type="project" value="InterPro"/>
</dbReference>
<keyword evidence="2" id="KW-0233">DNA recombination</keyword>
<dbReference type="AlphaFoldDB" id="A0AAV8VIU9"/>
<evidence type="ECO:0000256" key="1">
    <source>
        <dbReference type="ARBA" id="ARBA00023125"/>
    </source>
</evidence>
<dbReference type="EMBL" id="JANEYG010000079">
    <property type="protein sequence ID" value="KAJ8914163.1"/>
    <property type="molecule type" value="Genomic_DNA"/>
</dbReference>
<dbReference type="Gene3D" id="1.10.443.10">
    <property type="entry name" value="Intergrase catalytic core"/>
    <property type="match status" value="1"/>
</dbReference>
<dbReference type="PANTHER" id="PTHR35617">
    <property type="entry name" value="PHAGE_INTEGRASE DOMAIN-CONTAINING PROTEIN"/>
    <property type="match status" value="1"/>
</dbReference>
<dbReference type="InterPro" id="IPR013762">
    <property type="entry name" value="Integrase-like_cat_sf"/>
</dbReference>
<dbReference type="GO" id="GO:0003677">
    <property type="term" value="F:DNA binding"/>
    <property type="evidence" value="ECO:0007669"/>
    <property type="project" value="UniProtKB-KW"/>
</dbReference>
<dbReference type="PANTHER" id="PTHR35617:SF3">
    <property type="entry name" value="CORE-BINDING (CB) DOMAIN-CONTAINING PROTEIN"/>
    <property type="match status" value="1"/>
</dbReference>
<evidence type="ECO:0000313" key="3">
    <source>
        <dbReference type="EMBL" id="KAJ8914163.1"/>
    </source>
</evidence>
<dbReference type="Gene3D" id="1.10.150.130">
    <property type="match status" value="1"/>
</dbReference>
<gene>
    <name evidence="3" type="ORF">NQ315_016242</name>
</gene>
<dbReference type="Proteomes" id="UP001159042">
    <property type="component" value="Unassembled WGS sequence"/>
</dbReference>
<protein>
    <recommendedName>
        <fullName evidence="5">Tyr recombinase domain-containing protein</fullName>
    </recommendedName>
</protein>
<organism evidence="3 4">
    <name type="scientific">Exocentrus adspersus</name>
    <dbReference type="NCBI Taxonomy" id="1586481"/>
    <lineage>
        <taxon>Eukaryota</taxon>
        <taxon>Metazoa</taxon>
        <taxon>Ecdysozoa</taxon>
        <taxon>Arthropoda</taxon>
        <taxon>Hexapoda</taxon>
        <taxon>Insecta</taxon>
        <taxon>Pterygota</taxon>
        <taxon>Neoptera</taxon>
        <taxon>Endopterygota</taxon>
        <taxon>Coleoptera</taxon>
        <taxon>Polyphaga</taxon>
        <taxon>Cucujiformia</taxon>
        <taxon>Chrysomeloidea</taxon>
        <taxon>Cerambycidae</taxon>
        <taxon>Lamiinae</taxon>
        <taxon>Acanthocinini</taxon>
        <taxon>Exocentrus</taxon>
    </lineage>
</organism>
<reference evidence="3 4" key="1">
    <citation type="journal article" date="2023" name="Insect Mol. Biol.">
        <title>Genome sequencing provides insights into the evolution of gene families encoding plant cell wall-degrading enzymes in longhorned beetles.</title>
        <authorList>
            <person name="Shin N.R."/>
            <person name="Okamura Y."/>
            <person name="Kirsch R."/>
            <person name="Pauchet Y."/>
        </authorList>
    </citation>
    <scope>NUCLEOTIDE SEQUENCE [LARGE SCALE GENOMIC DNA]</scope>
    <source>
        <strain evidence="3">EAD_L_NR</strain>
    </source>
</reference>
<proteinExistence type="predicted"/>
<keyword evidence="1" id="KW-0238">DNA-binding</keyword>
<name>A0AAV8VIU9_9CUCU</name>
<dbReference type="GO" id="GO:0006310">
    <property type="term" value="P:DNA recombination"/>
    <property type="evidence" value="ECO:0007669"/>
    <property type="project" value="UniProtKB-KW"/>
</dbReference>
<sequence length="366" mass="40782">MAEYHIRLNCLVLDKRKIVQDKAEGIVVIPDLPAQPWYPLFKKLIHGEAVPLGPHPNLVSSPFRKEHPPSERPYPGCREIIGKAFLRKGILNSALETTLSSISEATSKQYNTTYKLWWNYCGENNVSLFDGTPSQVMCFLQDLFSNHGYRYGTLNSHRSALSLILPEGLGSDPALKRFMRGVSRLKPAKPRYNSTWDPKPVLNYLEGLSTSNNLKLLSQKLVTLLALITEGRLQTISLIRISNMSIDDEKIQIFISDPIKTPSSLGGQPCLHMLLSVKPHGTASKQTISRWVKETLKASGIDTEKFLPHSTRHASSSAAQRLGVSLEVICRTAGWSQQTQTFAKFYSRPLSKDTELAEAVLGLASK</sequence>
<accession>A0AAV8VIU9</accession>
<comment type="caution">
    <text evidence="3">The sequence shown here is derived from an EMBL/GenBank/DDBJ whole genome shotgun (WGS) entry which is preliminary data.</text>
</comment>
<keyword evidence="4" id="KW-1185">Reference proteome</keyword>
<dbReference type="InterPro" id="IPR010998">
    <property type="entry name" value="Integrase_recombinase_N"/>
</dbReference>
<evidence type="ECO:0008006" key="5">
    <source>
        <dbReference type="Google" id="ProtNLM"/>
    </source>
</evidence>
<evidence type="ECO:0000256" key="2">
    <source>
        <dbReference type="ARBA" id="ARBA00023172"/>
    </source>
</evidence>
<dbReference type="InterPro" id="IPR011010">
    <property type="entry name" value="DNA_brk_join_enz"/>
</dbReference>
<evidence type="ECO:0000313" key="4">
    <source>
        <dbReference type="Proteomes" id="UP001159042"/>
    </source>
</evidence>